<dbReference type="CDD" id="cd02440">
    <property type="entry name" value="AdoMet_MTases"/>
    <property type="match status" value="1"/>
</dbReference>
<dbReference type="Gene3D" id="3.40.50.150">
    <property type="entry name" value="Vaccinia Virus protein VP39"/>
    <property type="match status" value="1"/>
</dbReference>
<name>A0ABN6Y1N4_9MICO</name>
<reference evidence="3" key="1">
    <citation type="journal article" date="2019" name="Int. J. Syst. Evol. Microbiol.">
        <title>The Global Catalogue of Microorganisms (GCM) 10K type strain sequencing project: providing services to taxonomists for standard genome sequencing and annotation.</title>
        <authorList>
            <consortium name="The Broad Institute Genomics Platform"/>
            <consortium name="The Broad Institute Genome Sequencing Center for Infectious Disease"/>
            <person name="Wu L."/>
            <person name="Ma J."/>
        </authorList>
    </citation>
    <scope>NUCLEOTIDE SEQUENCE [LARGE SCALE GENOMIC DNA]</scope>
    <source>
        <strain evidence="3">NBRC 108728</strain>
    </source>
</reference>
<evidence type="ECO:0000256" key="1">
    <source>
        <dbReference type="SAM" id="MobiDB-lite"/>
    </source>
</evidence>
<protein>
    <submittedName>
        <fullName evidence="2">Trans-aconitate 2-methyltransferase</fullName>
    </submittedName>
</protein>
<dbReference type="PANTHER" id="PTHR43861">
    <property type="entry name" value="TRANS-ACONITATE 2-METHYLTRANSFERASE-RELATED"/>
    <property type="match status" value="1"/>
</dbReference>
<organism evidence="2 3">
    <name type="scientific">Frondihabitans sucicola</name>
    <dbReference type="NCBI Taxonomy" id="1268041"/>
    <lineage>
        <taxon>Bacteria</taxon>
        <taxon>Bacillati</taxon>
        <taxon>Actinomycetota</taxon>
        <taxon>Actinomycetes</taxon>
        <taxon>Micrococcales</taxon>
        <taxon>Microbacteriaceae</taxon>
        <taxon>Frondihabitans</taxon>
    </lineage>
</organism>
<dbReference type="RefSeq" id="WP_286344060.1">
    <property type="nucleotide sequence ID" value="NZ_AP027732.1"/>
</dbReference>
<gene>
    <name evidence="2" type="primary">tam</name>
    <name evidence="2" type="ORF">GCM10025867_35030</name>
</gene>
<feature type="region of interest" description="Disordered" evidence="1">
    <location>
        <begin position="71"/>
        <end position="97"/>
    </location>
</feature>
<accession>A0ABN6Y1N4</accession>
<dbReference type="SUPFAM" id="SSF53335">
    <property type="entry name" value="S-adenosyl-L-methionine-dependent methyltransferases"/>
    <property type="match status" value="1"/>
</dbReference>
<sequence>MRWSPSQYDLFASHRATPFFDLVSRVQADSPRRVVDLGCGPGSLTATLAERWPVAEVVGIDSSADMIEAARREAARPDAGQRDAGQPDADRSDVGQDPAGRLRFELGDIVGWSPSPTDDVVVTNAALQWVPEHRALLPGWFDALPDGGWFAMQVPGSAVLPSHVILRELALSAAWAPLLSDVLRPAETVADAGDYLVDMLEAGLEAQAWETTYQQLLPGADPVLEWVRGTALRPVLAALSTDDSAAFEAQYASRLREAYPATRFGTVYPFRRVFAVGHKPAAR</sequence>
<dbReference type="Pfam" id="PF13489">
    <property type="entry name" value="Methyltransf_23"/>
    <property type="match status" value="1"/>
</dbReference>
<dbReference type="Proteomes" id="UP001321486">
    <property type="component" value="Chromosome"/>
</dbReference>
<feature type="compositionally biased region" description="Basic and acidic residues" evidence="1">
    <location>
        <begin position="88"/>
        <end position="97"/>
    </location>
</feature>
<feature type="compositionally biased region" description="Basic and acidic residues" evidence="1">
    <location>
        <begin position="71"/>
        <end position="81"/>
    </location>
</feature>
<evidence type="ECO:0000313" key="3">
    <source>
        <dbReference type="Proteomes" id="UP001321486"/>
    </source>
</evidence>
<proteinExistence type="predicted"/>
<keyword evidence="3" id="KW-1185">Reference proteome</keyword>
<dbReference type="Gene3D" id="1.10.150.290">
    <property type="entry name" value="S-adenosyl-L-methionine-dependent methyltransferases"/>
    <property type="match status" value="1"/>
</dbReference>
<dbReference type="InterPro" id="IPR023149">
    <property type="entry name" value="Trans_acon_MeTrfase_C"/>
</dbReference>
<evidence type="ECO:0000313" key="2">
    <source>
        <dbReference type="EMBL" id="BDZ51262.1"/>
    </source>
</evidence>
<dbReference type="EMBL" id="AP027732">
    <property type="protein sequence ID" value="BDZ51262.1"/>
    <property type="molecule type" value="Genomic_DNA"/>
</dbReference>
<dbReference type="InterPro" id="IPR029063">
    <property type="entry name" value="SAM-dependent_MTases_sf"/>
</dbReference>
<dbReference type="PANTHER" id="PTHR43861:SF1">
    <property type="entry name" value="TRANS-ACONITATE 2-METHYLTRANSFERASE"/>
    <property type="match status" value="1"/>
</dbReference>